<reference evidence="10 11" key="1">
    <citation type="submission" date="2009-02" db="EMBL/GenBank/DDBJ databases">
        <title>The Genome Sequence of Oxalobacter formigenes OXCC13.</title>
        <authorList>
            <consortium name="The Broad Institute Genome Sequencing Platform"/>
            <person name="Ward D."/>
            <person name="Young S.K."/>
            <person name="Kodira C.D."/>
            <person name="Zeng Q."/>
            <person name="Koehrsen M."/>
            <person name="Alvarado L."/>
            <person name="Berlin A."/>
            <person name="Borenstein D."/>
            <person name="Chen Z."/>
            <person name="Engels R."/>
            <person name="Freedman E."/>
            <person name="Gellesch M."/>
            <person name="Goldberg J."/>
            <person name="Griggs A."/>
            <person name="Gujja S."/>
            <person name="Heiman D."/>
            <person name="Hepburn T."/>
            <person name="Howarth C."/>
            <person name="Jen D."/>
            <person name="Larson L."/>
            <person name="Lewis B."/>
            <person name="Mehta T."/>
            <person name="Park D."/>
            <person name="Pearson M."/>
            <person name="Roberts A."/>
            <person name="Saif S."/>
            <person name="Shea T."/>
            <person name="Shenoy N."/>
            <person name="Sisk P."/>
            <person name="Stolte C."/>
            <person name="Sykes S."/>
            <person name="Walk T."/>
            <person name="White J."/>
            <person name="Yandava C."/>
            <person name="Allison M.J."/>
            <person name="Lander E."/>
            <person name="Nusbaum C."/>
            <person name="Galagan J."/>
            <person name="Birren B."/>
        </authorList>
    </citation>
    <scope>NUCLEOTIDE SEQUENCE [LARGE SCALE GENOMIC DNA]</scope>
    <source>
        <strain evidence="10 11">OXCC13</strain>
    </source>
</reference>
<dbReference type="PRINTS" id="PR01650">
    <property type="entry name" value="SECETRNLCASE"/>
</dbReference>
<keyword evidence="5 9" id="KW-0653">Protein transport</keyword>
<gene>
    <name evidence="9 10" type="primary">secE</name>
    <name evidence="10" type="ORF">OFBG_01984</name>
</gene>
<dbReference type="PANTHER" id="PTHR33910:SF1">
    <property type="entry name" value="PROTEIN TRANSLOCASE SUBUNIT SECE"/>
    <property type="match status" value="1"/>
</dbReference>
<sequence>MQAEGGLGDRVKVACAVVAILAGIVGFYLLAGKPTLTRVGVLVAGLVVGAVLAWFSASGREFIAFAKESYRETRKVVWPPRNDAIRLTGIVFGFVLMIAIFLWGTDKVLEFVLYNFILGWKK</sequence>
<comment type="subcellular location">
    <subcellularLocation>
        <location evidence="1">Membrane</location>
    </subcellularLocation>
</comment>
<comment type="similarity">
    <text evidence="9">Belongs to the SecE/SEC61-gamma family.</text>
</comment>
<evidence type="ECO:0000313" key="10">
    <source>
        <dbReference type="EMBL" id="EEO30956.1"/>
    </source>
</evidence>
<feature type="transmembrane region" description="Helical" evidence="9">
    <location>
        <begin position="12"/>
        <end position="30"/>
    </location>
</feature>
<name>C3XCN0_OXAFO</name>
<dbReference type="GO" id="GO:0065002">
    <property type="term" value="P:intracellular protein transmembrane transport"/>
    <property type="evidence" value="ECO:0007669"/>
    <property type="project" value="UniProtKB-UniRule"/>
</dbReference>
<dbReference type="NCBIfam" id="TIGR00964">
    <property type="entry name" value="secE_bact"/>
    <property type="match status" value="1"/>
</dbReference>
<dbReference type="STRING" id="847.BRW83_0086"/>
<evidence type="ECO:0000256" key="6">
    <source>
        <dbReference type="ARBA" id="ARBA00022989"/>
    </source>
</evidence>
<keyword evidence="8 9" id="KW-0472">Membrane</keyword>
<comment type="caution">
    <text evidence="9">Lacks conserved residue(s) required for the propagation of feature annotation.</text>
</comment>
<evidence type="ECO:0000256" key="2">
    <source>
        <dbReference type="ARBA" id="ARBA00022448"/>
    </source>
</evidence>
<dbReference type="GO" id="GO:0008320">
    <property type="term" value="F:protein transmembrane transporter activity"/>
    <property type="evidence" value="ECO:0007669"/>
    <property type="project" value="UniProtKB-UniRule"/>
</dbReference>
<feature type="transmembrane region" description="Helical" evidence="9">
    <location>
        <begin position="84"/>
        <end position="104"/>
    </location>
</feature>
<keyword evidence="4 9" id="KW-0812">Transmembrane</keyword>
<keyword evidence="2 9" id="KW-0813">Transport</keyword>
<keyword evidence="3 9" id="KW-1003">Cell membrane</keyword>
<dbReference type="GO" id="GO:0006605">
    <property type="term" value="P:protein targeting"/>
    <property type="evidence" value="ECO:0007669"/>
    <property type="project" value="UniProtKB-UniRule"/>
</dbReference>
<keyword evidence="6 9" id="KW-1133">Transmembrane helix</keyword>
<dbReference type="InterPro" id="IPR001901">
    <property type="entry name" value="Translocase_SecE/Sec61-g"/>
</dbReference>
<dbReference type="HOGENOM" id="CLU_113663_0_2_4"/>
<accession>C3XCN0</accession>
<protein>
    <recommendedName>
        <fullName evidence="9">Protein translocase subunit SecE</fullName>
    </recommendedName>
</protein>
<evidence type="ECO:0000256" key="3">
    <source>
        <dbReference type="ARBA" id="ARBA00022475"/>
    </source>
</evidence>
<dbReference type="GO" id="GO:0005886">
    <property type="term" value="C:plasma membrane"/>
    <property type="evidence" value="ECO:0007669"/>
    <property type="project" value="UniProtKB-UniRule"/>
</dbReference>
<dbReference type="Pfam" id="PF00584">
    <property type="entry name" value="SecE"/>
    <property type="match status" value="1"/>
</dbReference>
<dbReference type="NCBIfam" id="NF004371">
    <property type="entry name" value="PRK05740.1-1"/>
    <property type="match status" value="1"/>
</dbReference>
<evidence type="ECO:0000256" key="7">
    <source>
        <dbReference type="ARBA" id="ARBA00023010"/>
    </source>
</evidence>
<evidence type="ECO:0000313" key="11">
    <source>
        <dbReference type="Proteomes" id="UP000005089"/>
    </source>
</evidence>
<dbReference type="AlphaFoldDB" id="C3XCN0"/>
<evidence type="ECO:0000256" key="8">
    <source>
        <dbReference type="ARBA" id="ARBA00023136"/>
    </source>
</evidence>
<dbReference type="eggNOG" id="COG0690">
    <property type="taxonomic scope" value="Bacteria"/>
</dbReference>
<proteinExistence type="inferred from homology"/>
<dbReference type="Proteomes" id="UP000005089">
    <property type="component" value="Unassembled WGS sequence"/>
</dbReference>
<comment type="function">
    <text evidence="9">Essential subunit of the Sec protein translocation channel SecYEG. Clamps together the 2 halves of SecY. May contact the channel plug during translocation.</text>
</comment>
<dbReference type="EMBL" id="GG658170">
    <property type="protein sequence ID" value="EEO30956.1"/>
    <property type="molecule type" value="Genomic_DNA"/>
</dbReference>
<feature type="transmembrane region" description="Helical" evidence="9">
    <location>
        <begin position="42"/>
        <end position="63"/>
    </location>
</feature>
<keyword evidence="7 9" id="KW-0811">Translocation</keyword>
<dbReference type="GO" id="GO:0043952">
    <property type="term" value="P:protein transport by the Sec complex"/>
    <property type="evidence" value="ECO:0007669"/>
    <property type="project" value="UniProtKB-UniRule"/>
</dbReference>
<evidence type="ECO:0000256" key="5">
    <source>
        <dbReference type="ARBA" id="ARBA00022927"/>
    </source>
</evidence>
<keyword evidence="11" id="KW-1185">Reference proteome</keyword>
<comment type="subunit">
    <text evidence="9">Component of the Sec protein translocase complex. Heterotrimer consisting of SecY, SecE and SecG subunits. The heterotrimers can form oligomers, although 1 heterotrimer is thought to be able to translocate proteins. Interacts with the ribosome. Interacts with SecDF, and other proteins may be involved. Interacts with SecA.</text>
</comment>
<dbReference type="InterPro" id="IPR005807">
    <property type="entry name" value="SecE_bac"/>
</dbReference>
<evidence type="ECO:0000256" key="4">
    <source>
        <dbReference type="ARBA" id="ARBA00022692"/>
    </source>
</evidence>
<dbReference type="PANTHER" id="PTHR33910">
    <property type="entry name" value="PROTEIN TRANSLOCASE SUBUNIT SECE"/>
    <property type="match status" value="1"/>
</dbReference>
<organism evidence="10 11">
    <name type="scientific">Oxalobacter formigenes OXCC13</name>
    <dbReference type="NCBI Taxonomy" id="556269"/>
    <lineage>
        <taxon>Bacteria</taxon>
        <taxon>Pseudomonadati</taxon>
        <taxon>Pseudomonadota</taxon>
        <taxon>Betaproteobacteria</taxon>
        <taxon>Burkholderiales</taxon>
        <taxon>Oxalobacteraceae</taxon>
        <taxon>Oxalobacter</taxon>
    </lineage>
</organism>
<dbReference type="Gene3D" id="1.20.5.1030">
    <property type="entry name" value="Preprotein translocase secy subunit"/>
    <property type="match status" value="1"/>
</dbReference>
<evidence type="ECO:0000256" key="1">
    <source>
        <dbReference type="ARBA" id="ARBA00004370"/>
    </source>
</evidence>
<evidence type="ECO:0000256" key="9">
    <source>
        <dbReference type="HAMAP-Rule" id="MF_00422"/>
    </source>
</evidence>
<dbReference type="HAMAP" id="MF_00422">
    <property type="entry name" value="SecE"/>
    <property type="match status" value="1"/>
</dbReference>
<dbReference type="GO" id="GO:0009306">
    <property type="term" value="P:protein secretion"/>
    <property type="evidence" value="ECO:0007669"/>
    <property type="project" value="UniProtKB-UniRule"/>
</dbReference>
<dbReference type="InterPro" id="IPR038379">
    <property type="entry name" value="SecE_sf"/>
</dbReference>